<dbReference type="EMBL" id="LR721750">
    <property type="protein sequence ID" value="VVV03889.1"/>
    <property type="molecule type" value="Genomic_DNA"/>
</dbReference>
<organism evidence="1">
    <name type="scientific">Aliivibrio wodanis</name>
    <dbReference type="NCBI Taxonomy" id="80852"/>
    <lineage>
        <taxon>Bacteria</taxon>
        <taxon>Pseudomonadati</taxon>
        <taxon>Pseudomonadota</taxon>
        <taxon>Gammaproteobacteria</taxon>
        <taxon>Vibrionales</taxon>
        <taxon>Vibrionaceae</taxon>
        <taxon>Aliivibrio</taxon>
    </lineage>
</organism>
<gene>
    <name evidence="1" type="ORF">AW0309160_01272</name>
</gene>
<reference evidence="1" key="1">
    <citation type="submission" date="2019-09" db="EMBL/GenBank/DDBJ databases">
        <authorList>
            <person name="Hjerde E."/>
        </authorList>
    </citation>
    <scope>NUCLEOTIDE SEQUENCE</scope>
    <source>
        <strain evidence="1">06/09/160</strain>
    </source>
</reference>
<name>A0A5Q4ZUZ0_9GAMM</name>
<sequence length="418" mass="47856">MTNKINFLSTFLKRESDKKPPVSLDLNDSNISDDPNYQTLLNTINNVLDFDNLIVLAGSGTSLTFTDIAPSMGRLWELCENNDPLAFNEILEFVQYDRNQDKRDSSGLAWCDIELLLSLCDQHKALAYDLEQKEKLVSFIDQAKQTILKATNFTDDVEEGDWAAHDKFIRTLGRRSPKQQRFKLFTTNYDLAFERSAANTGFVVVDGFEFSSPSYFNPAWYRYDIVDRSDQSKTSSSYISNVFHLYKMHGSVNWTREGNGRVKKIDYQVKNSDPVFIYPSSSKYQTSYDSPYLDMMASFLHCLQQPKTALICLGFGFNDKHINNAVTMALRTNPEFNLLVGTKEPFKEDGSFNADIRDLLVAAIDGGDRRISIIDGVFSQFANLLQERRKETPEEALFKTFETLAEKIHNRKDSKDEF</sequence>
<dbReference type="Pfam" id="PF13289">
    <property type="entry name" value="SIR2_2"/>
    <property type="match status" value="1"/>
</dbReference>
<accession>A0A5Q4ZUZ0</accession>
<dbReference type="AlphaFoldDB" id="A0A5Q4ZUZ0"/>
<evidence type="ECO:0000313" key="1">
    <source>
        <dbReference type="EMBL" id="VVV03889.1"/>
    </source>
</evidence>
<proteinExistence type="predicted"/>
<protein>
    <submittedName>
        <fullName evidence="1">Uncharacterized protein</fullName>
    </submittedName>
</protein>